<evidence type="ECO:0000313" key="1">
    <source>
        <dbReference type="EMBL" id="CUR42262.1"/>
    </source>
</evidence>
<sequence length="39" mass="4480">MSVFSNARKAKLKEDILNVENWIPFVITFLITNGIIKES</sequence>
<protein>
    <submittedName>
        <fullName evidence="1">Uncharacterized protein</fullName>
    </submittedName>
</protein>
<dbReference type="Proteomes" id="UP000235484">
    <property type="component" value="Unassembled WGS sequence"/>
</dbReference>
<gene>
    <name evidence="1" type="ORF">LRLP16767_LR202_01996</name>
</gene>
<dbReference type="AlphaFoldDB" id="A0A0U5K1Z8"/>
<accession>A0A0U5K1Z8</accession>
<organism evidence="1 2">
    <name type="scientific">Limosilactobacillus reuteri</name>
    <name type="common">Lactobacillus reuteri</name>
    <dbReference type="NCBI Taxonomy" id="1598"/>
    <lineage>
        <taxon>Bacteria</taxon>
        <taxon>Bacillati</taxon>
        <taxon>Bacillota</taxon>
        <taxon>Bacilli</taxon>
        <taxon>Lactobacillales</taxon>
        <taxon>Lactobacillaceae</taxon>
        <taxon>Limosilactobacillus</taxon>
    </lineage>
</organism>
<name>A0A0U5K1Z8_LIMRT</name>
<dbReference type="EMBL" id="LN887674">
    <property type="protein sequence ID" value="CUR42262.1"/>
    <property type="molecule type" value="Genomic_DNA"/>
</dbReference>
<evidence type="ECO:0000313" key="2">
    <source>
        <dbReference type="Proteomes" id="UP000235484"/>
    </source>
</evidence>
<proteinExistence type="predicted"/>
<reference evidence="2" key="1">
    <citation type="submission" date="2015-10" db="EMBL/GenBank/DDBJ databases">
        <authorList>
            <person name="Crossman L.C."/>
        </authorList>
    </citation>
    <scope>NUCLEOTIDE SEQUENCE [LARGE SCALE GENOMIC DNA]</scope>
    <source>
        <strain evidence="2">20-2</strain>
    </source>
</reference>